<accession>A0ABR6ZIK9</accession>
<protein>
    <submittedName>
        <fullName evidence="1">Uncharacterized protein</fullName>
    </submittedName>
</protein>
<comment type="caution">
    <text evidence="1">The sequence shown here is derived from an EMBL/GenBank/DDBJ whole genome shotgun (WGS) entry which is preliminary data.</text>
</comment>
<reference evidence="1 2" key="1">
    <citation type="submission" date="2020-08" db="EMBL/GenBank/DDBJ databases">
        <title>Novel species isolated from subtropical streams in China.</title>
        <authorList>
            <person name="Lu H."/>
        </authorList>
    </citation>
    <scope>NUCLEOTIDE SEQUENCE [LARGE SCALE GENOMIC DNA]</scope>
    <source>
        <strain evidence="1 2">NL8W</strain>
    </source>
</reference>
<dbReference type="RefSeq" id="WP_186957244.1">
    <property type="nucleotide sequence ID" value="NZ_JACOFX010000040.1"/>
</dbReference>
<dbReference type="EMBL" id="JACOFX010000040">
    <property type="protein sequence ID" value="MBC3911539.1"/>
    <property type="molecule type" value="Genomic_DNA"/>
</dbReference>
<proteinExistence type="predicted"/>
<dbReference type="Proteomes" id="UP000646911">
    <property type="component" value="Unassembled WGS sequence"/>
</dbReference>
<keyword evidence="2" id="KW-1185">Reference proteome</keyword>
<gene>
    <name evidence="1" type="ORF">H8L47_28645</name>
</gene>
<organism evidence="1 2">
    <name type="scientific">Undibacterium umbellatum</name>
    <dbReference type="NCBI Taxonomy" id="2762300"/>
    <lineage>
        <taxon>Bacteria</taxon>
        <taxon>Pseudomonadati</taxon>
        <taxon>Pseudomonadota</taxon>
        <taxon>Betaproteobacteria</taxon>
        <taxon>Burkholderiales</taxon>
        <taxon>Oxalobacteraceae</taxon>
        <taxon>Undibacterium</taxon>
    </lineage>
</organism>
<name>A0ABR6ZIK9_9BURK</name>
<evidence type="ECO:0000313" key="1">
    <source>
        <dbReference type="EMBL" id="MBC3911539.1"/>
    </source>
</evidence>
<evidence type="ECO:0000313" key="2">
    <source>
        <dbReference type="Proteomes" id="UP000646911"/>
    </source>
</evidence>
<sequence>MSTTNLTDFRDQYIARAKALLQATDIANADSKTLILTGAVFGSLDKVINAPLIGRDTLALFDAMTSAEIDTWLADAAHRSAWQRLCTDEARTIQVALQDDLLRPKLMGSTLAWTDIIASSVMQTWIQGKAVYLVPYIAAIPGCLTLTASSRTTMDKFASVQAAMTLIYASANWLNAIAANTPAQDAIGASLIALRELAKSSAAMNTLYTKLTTIMVFLFADAAASVDAWNFVSSEIAAGRTTLASTFFGDAGVRNALHGNTGITTALTTTASALYQWLFTNKMTVFQRTYAASTAQSGAAIGGKILMLAMSGAYSAAGPSYFYLTGTSSQSLQAANGAGYITLTTAHKAVGSQTGPLYFTDASTGSYYMTLGYLVI</sequence>